<dbReference type="OrthoDB" id="79871at2759"/>
<keyword evidence="2" id="KW-1185">Reference proteome</keyword>
<protein>
    <submittedName>
        <fullName evidence="1">Uncharacterized protein</fullName>
    </submittedName>
</protein>
<dbReference type="Proteomes" id="UP000748531">
    <property type="component" value="Unassembled WGS sequence"/>
</dbReference>
<proteinExistence type="predicted"/>
<dbReference type="AlphaFoldDB" id="A0A8J4SSE6"/>
<evidence type="ECO:0000313" key="2">
    <source>
        <dbReference type="Proteomes" id="UP000748531"/>
    </source>
</evidence>
<accession>A0A8J4SSE6</accession>
<dbReference type="EMBL" id="LUCH01007167">
    <property type="protein sequence ID" value="KAF5396881.1"/>
    <property type="molecule type" value="Genomic_DNA"/>
</dbReference>
<evidence type="ECO:0000313" key="1">
    <source>
        <dbReference type="EMBL" id="KAF5396881.1"/>
    </source>
</evidence>
<organism evidence="1 2">
    <name type="scientific">Paragonimus heterotremus</name>
    <dbReference type="NCBI Taxonomy" id="100268"/>
    <lineage>
        <taxon>Eukaryota</taxon>
        <taxon>Metazoa</taxon>
        <taxon>Spiralia</taxon>
        <taxon>Lophotrochozoa</taxon>
        <taxon>Platyhelminthes</taxon>
        <taxon>Trematoda</taxon>
        <taxon>Digenea</taxon>
        <taxon>Plagiorchiida</taxon>
        <taxon>Troglotremata</taxon>
        <taxon>Troglotrematidae</taxon>
        <taxon>Paragonimus</taxon>
    </lineage>
</organism>
<comment type="caution">
    <text evidence="1">The sequence shown here is derived from an EMBL/GenBank/DDBJ whole genome shotgun (WGS) entry which is preliminary data.</text>
</comment>
<name>A0A8J4SSE6_9TREM</name>
<reference evidence="1" key="1">
    <citation type="submission" date="2019-05" db="EMBL/GenBank/DDBJ databases">
        <title>Annotation for the trematode Paragonimus heterotremus.</title>
        <authorList>
            <person name="Choi Y.-J."/>
        </authorList>
    </citation>
    <scope>NUCLEOTIDE SEQUENCE</scope>
    <source>
        <strain evidence="1">LC</strain>
    </source>
</reference>
<gene>
    <name evidence="1" type="ORF">PHET_09741</name>
</gene>
<sequence length="142" mass="15491">MGAVVSSSKLKADNLRESHSALQEAQWTADSFVSNCSQCHVAFSFGGGFHPAIRYSPDSWAMWSQTGGRGDKYRLIHTLAAFLLTPCVVRITIVASAVSYPATFAPPKRYRFRALPSRCAFEIGVTIFSFIGTPPNLEATTL</sequence>